<protein>
    <submittedName>
        <fullName evidence="2">Uncharacterized protein</fullName>
    </submittedName>
</protein>
<feature type="region of interest" description="Disordered" evidence="1">
    <location>
        <begin position="1"/>
        <end position="52"/>
    </location>
</feature>
<sequence>MENSPQEAGFSRNVNLWGGRVDPSSAQFHLSRETQEASQPEKGVAHPLQPIKKHMAFPLTNHTQHVVQMEQETSHLQIVSQARHRDEDAPLRTELELQNESKHE</sequence>
<organism evidence="2 3">
    <name type="scientific">Pleuronectes platessa</name>
    <name type="common">European plaice</name>
    <dbReference type="NCBI Taxonomy" id="8262"/>
    <lineage>
        <taxon>Eukaryota</taxon>
        <taxon>Metazoa</taxon>
        <taxon>Chordata</taxon>
        <taxon>Craniata</taxon>
        <taxon>Vertebrata</taxon>
        <taxon>Euteleostomi</taxon>
        <taxon>Actinopterygii</taxon>
        <taxon>Neopterygii</taxon>
        <taxon>Teleostei</taxon>
        <taxon>Neoteleostei</taxon>
        <taxon>Acanthomorphata</taxon>
        <taxon>Carangaria</taxon>
        <taxon>Pleuronectiformes</taxon>
        <taxon>Pleuronectoidei</taxon>
        <taxon>Pleuronectidae</taxon>
        <taxon>Pleuronectes</taxon>
    </lineage>
</organism>
<dbReference type="EMBL" id="CADEAL010001628">
    <property type="protein sequence ID" value="CAB1434082.1"/>
    <property type="molecule type" value="Genomic_DNA"/>
</dbReference>
<accession>A0A9N7YNY4</accession>
<comment type="caution">
    <text evidence="2">The sequence shown here is derived from an EMBL/GenBank/DDBJ whole genome shotgun (WGS) entry which is preliminary data.</text>
</comment>
<feature type="region of interest" description="Disordered" evidence="1">
    <location>
        <begin position="79"/>
        <end position="104"/>
    </location>
</feature>
<dbReference type="AlphaFoldDB" id="A0A9N7YNY4"/>
<evidence type="ECO:0000256" key="1">
    <source>
        <dbReference type="SAM" id="MobiDB-lite"/>
    </source>
</evidence>
<proteinExistence type="predicted"/>
<keyword evidence="3" id="KW-1185">Reference proteome</keyword>
<evidence type="ECO:0000313" key="2">
    <source>
        <dbReference type="EMBL" id="CAB1434082.1"/>
    </source>
</evidence>
<evidence type="ECO:0000313" key="3">
    <source>
        <dbReference type="Proteomes" id="UP001153269"/>
    </source>
</evidence>
<feature type="compositionally biased region" description="Basic and acidic residues" evidence="1">
    <location>
        <begin position="83"/>
        <end position="104"/>
    </location>
</feature>
<gene>
    <name evidence="2" type="ORF">PLEPLA_LOCUS22164</name>
</gene>
<dbReference type="Proteomes" id="UP001153269">
    <property type="component" value="Unassembled WGS sequence"/>
</dbReference>
<name>A0A9N7YNY4_PLEPL</name>
<reference evidence="2" key="1">
    <citation type="submission" date="2020-03" db="EMBL/GenBank/DDBJ databases">
        <authorList>
            <person name="Weist P."/>
        </authorList>
    </citation>
    <scope>NUCLEOTIDE SEQUENCE</scope>
</reference>